<sequence length="95" mass="10503">MQDAATRLAALRRPRIMIEAARRGAARYDRDRHLVRILGRVPRRGAAMVQLLELEAGMEAARRSDPGVYRPAPHLAALIALLGEARLPREGAEVT</sequence>
<organism evidence="1 2">
    <name type="scientific">Pseudooceanicola batsensis (strain ATCC BAA-863 / DSM 15984 / KCTC 12145 / HTCC2597)</name>
    <name type="common">Oceanicola batsensis</name>
    <dbReference type="NCBI Taxonomy" id="252305"/>
    <lineage>
        <taxon>Bacteria</taxon>
        <taxon>Pseudomonadati</taxon>
        <taxon>Pseudomonadota</taxon>
        <taxon>Alphaproteobacteria</taxon>
        <taxon>Rhodobacterales</taxon>
        <taxon>Paracoccaceae</taxon>
        <taxon>Pseudooceanicola</taxon>
    </lineage>
</organism>
<dbReference type="RefSeq" id="WP_009804856.1">
    <property type="nucleotide sequence ID" value="NZ_CH724131.1"/>
</dbReference>
<evidence type="ECO:0000313" key="2">
    <source>
        <dbReference type="Proteomes" id="UP000004318"/>
    </source>
</evidence>
<dbReference type="STRING" id="252305.OB2597_03012"/>
<accession>A3TXJ6</accession>
<evidence type="ECO:0000313" key="1">
    <source>
        <dbReference type="EMBL" id="EAQ03556.1"/>
    </source>
</evidence>
<dbReference type="OrthoDB" id="7875218at2"/>
<dbReference type="HOGENOM" id="CLU_157929_0_0_5"/>
<reference evidence="1 2" key="1">
    <citation type="journal article" date="2010" name="J. Bacteriol.">
        <title>Genome sequences of Oceanicola granulosus HTCC2516(T) and Oceanicola batsensis HTCC2597(TDelta).</title>
        <authorList>
            <person name="Thrash J.C."/>
            <person name="Cho J.C."/>
            <person name="Vergin K.L."/>
            <person name="Giovannoni S.J."/>
        </authorList>
    </citation>
    <scope>NUCLEOTIDE SEQUENCE [LARGE SCALE GENOMIC DNA]</scope>
    <source>
        <strain evidence="2">ATCC BAA-863 / DSM 15984 / KCTC 12145 / HTCC2597</strain>
    </source>
</reference>
<dbReference type="AlphaFoldDB" id="A3TXJ6"/>
<dbReference type="EMBL" id="AAMO01000004">
    <property type="protein sequence ID" value="EAQ03556.1"/>
    <property type="molecule type" value="Genomic_DNA"/>
</dbReference>
<comment type="caution">
    <text evidence="1">The sequence shown here is derived from an EMBL/GenBank/DDBJ whole genome shotgun (WGS) entry which is preliminary data.</text>
</comment>
<dbReference type="Pfam" id="PF20083">
    <property type="entry name" value="DUF6477"/>
    <property type="match status" value="1"/>
</dbReference>
<proteinExistence type="predicted"/>
<dbReference type="InterPro" id="IPR045516">
    <property type="entry name" value="DUF6477"/>
</dbReference>
<dbReference type="eggNOG" id="ENOG5032YYG">
    <property type="taxonomic scope" value="Bacteria"/>
</dbReference>
<dbReference type="Proteomes" id="UP000004318">
    <property type="component" value="Unassembled WGS sequence"/>
</dbReference>
<gene>
    <name evidence="1" type="ORF">OB2597_03012</name>
</gene>
<name>A3TXJ6_PSEBH</name>
<keyword evidence="2" id="KW-1185">Reference proteome</keyword>
<protein>
    <submittedName>
        <fullName evidence="1">Uncharacterized protein</fullName>
    </submittedName>
</protein>